<comment type="caution">
    <text evidence="1">The sequence shown here is derived from an EMBL/GenBank/DDBJ whole genome shotgun (WGS) entry which is preliminary data.</text>
</comment>
<dbReference type="InterPro" id="IPR052717">
    <property type="entry name" value="Vacuolar_transposase_reg"/>
</dbReference>
<protein>
    <submittedName>
        <fullName evidence="1">Putative zinc finger BED domain-containing protein 1-like</fullName>
    </submittedName>
</protein>
<dbReference type="InterPro" id="IPR012337">
    <property type="entry name" value="RNaseH-like_sf"/>
</dbReference>
<reference evidence="1 2" key="1">
    <citation type="journal article" date="2017" name="PLoS Biol.">
        <title>The sea cucumber genome provides insights into morphological evolution and visceral regeneration.</title>
        <authorList>
            <person name="Zhang X."/>
            <person name="Sun L."/>
            <person name="Yuan J."/>
            <person name="Sun Y."/>
            <person name="Gao Y."/>
            <person name="Zhang L."/>
            <person name="Li S."/>
            <person name="Dai H."/>
            <person name="Hamel J.F."/>
            <person name="Liu C."/>
            <person name="Yu Y."/>
            <person name="Liu S."/>
            <person name="Lin W."/>
            <person name="Guo K."/>
            <person name="Jin S."/>
            <person name="Xu P."/>
            <person name="Storey K.B."/>
            <person name="Huan P."/>
            <person name="Zhang T."/>
            <person name="Zhou Y."/>
            <person name="Zhang J."/>
            <person name="Lin C."/>
            <person name="Li X."/>
            <person name="Xing L."/>
            <person name="Huo D."/>
            <person name="Sun M."/>
            <person name="Wang L."/>
            <person name="Mercier A."/>
            <person name="Li F."/>
            <person name="Yang H."/>
            <person name="Xiang J."/>
        </authorList>
    </citation>
    <scope>NUCLEOTIDE SEQUENCE [LARGE SCALE GENOMIC DNA]</scope>
    <source>
        <strain evidence="1">Shaxun</strain>
        <tissue evidence="1">Muscle</tissue>
    </source>
</reference>
<name>A0A2G8JI00_STIJA</name>
<gene>
    <name evidence="1" type="ORF">BSL78_27823</name>
</gene>
<proteinExistence type="predicted"/>
<sequence>MAAKDGLPLSFVDGKGFSNFMASVLPGYKVPCRKTITATLNGIFIEKRNIVQKELDACPVVALTTDCWTSRACEGFMTVTAHGFTEKWDVVDRVLDTSILEGMEDNMDTEVVRHTAVNLGAKLESVVQSWNIEHVIAVVHDNASNVKDIGEQVNAQDIGCSAHTLQLCITSGLKAHPAISKLCAGASRLVAHFKKSAVATKALELKQKQQSVKEHNLIQSCPTRWNSTYFMLERIVEQRWPICAVLSDRTYTSLSDARVFEMTDEHWRLAEDLVPCLQNLQIATTILSSGTSPTLSTVQPVMRAIDSNHLQVKPNDSAAIKSFKKTVSAELKRRFDMSDNTDVTPALIASAVDPRYKSLSFLSECHWKLSSQNWTRWLPPWVVQQSVAVWMLNRKSQQLRTSCSAEHQAPVSMMKAMLMKMKFNHILIHLV</sequence>
<evidence type="ECO:0000313" key="2">
    <source>
        <dbReference type="Proteomes" id="UP000230750"/>
    </source>
</evidence>
<dbReference type="GO" id="GO:0006357">
    <property type="term" value="P:regulation of transcription by RNA polymerase II"/>
    <property type="evidence" value="ECO:0007669"/>
    <property type="project" value="TreeGrafter"/>
</dbReference>
<dbReference type="OrthoDB" id="1607513at2759"/>
<dbReference type="GO" id="GO:0005634">
    <property type="term" value="C:nucleus"/>
    <property type="evidence" value="ECO:0007669"/>
    <property type="project" value="TreeGrafter"/>
</dbReference>
<dbReference type="AlphaFoldDB" id="A0A2G8JI00"/>
<dbReference type="PANTHER" id="PTHR46169">
    <property type="entry name" value="DNA REPLICATION-RELATED ELEMENT FACTOR, ISOFORM A"/>
    <property type="match status" value="1"/>
</dbReference>
<organism evidence="1 2">
    <name type="scientific">Stichopus japonicus</name>
    <name type="common">Sea cucumber</name>
    <dbReference type="NCBI Taxonomy" id="307972"/>
    <lineage>
        <taxon>Eukaryota</taxon>
        <taxon>Metazoa</taxon>
        <taxon>Echinodermata</taxon>
        <taxon>Eleutherozoa</taxon>
        <taxon>Echinozoa</taxon>
        <taxon>Holothuroidea</taxon>
        <taxon>Aspidochirotacea</taxon>
        <taxon>Aspidochirotida</taxon>
        <taxon>Stichopodidae</taxon>
        <taxon>Apostichopus</taxon>
    </lineage>
</organism>
<evidence type="ECO:0000313" key="1">
    <source>
        <dbReference type="EMBL" id="PIK35349.1"/>
    </source>
</evidence>
<dbReference type="PANTHER" id="PTHR46169:SF29">
    <property type="entry name" value="DNA REPLICATION-RELATED ELEMENT FACTOR, ISOFORM A"/>
    <property type="match status" value="1"/>
</dbReference>
<keyword evidence="2" id="KW-1185">Reference proteome</keyword>
<dbReference type="EMBL" id="MRZV01001923">
    <property type="protein sequence ID" value="PIK35349.1"/>
    <property type="molecule type" value="Genomic_DNA"/>
</dbReference>
<dbReference type="SUPFAM" id="SSF53098">
    <property type="entry name" value="Ribonuclease H-like"/>
    <property type="match status" value="1"/>
</dbReference>
<dbReference type="Proteomes" id="UP000230750">
    <property type="component" value="Unassembled WGS sequence"/>
</dbReference>
<accession>A0A2G8JI00</accession>
<dbReference type="STRING" id="307972.A0A2G8JI00"/>